<dbReference type="EMBL" id="BARS01049200">
    <property type="protein sequence ID" value="GAG30414.1"/>
    <property type="molecule type" value="Genomic_DNA"/>
</dbReference>
<dbReference type="Gene3D" id="3.40.1620.10">
    <property type="entry name" value="YefM-like domain"/>
    <property type="match status" value="1"/>
</dbReference>
<organism evidence="2">
    <name type="scientific">marine sediment metagenome</name>
    <dbReference type="NCBI Taxonomy" id="412755"/>
    <lineage>
        <taxon>unclassified sequences</taxon>
        <taxon>metagenomes</taxon>
        <taxon>ecological metagenomes</taxon>
    </lineage>
</organism>
<name>X0WHI1_9ZZZZ</name>
<sequence length="80" mass="9324">MPRIGVRELKNRTSEVLRAVREEKAEYIVTYRGRAVARLVAIEEQRDEDIWAELERLRGEISAKWSSERPAAEVVSEGRR</sequence>
<evidence type="ECO:0000313" key="2">
    <source>
        <dbReference type="EMBL" id="GAG30414.1"/>
    </source>
</evidence>
<dbReference type="SUPFAM" id="SSF143120">
    <property type="entry name" value="YefM-like"/>
    <property type="match status" value="1"/>
</dbReference>
<dbReference type="NCBIfam" id="TIGR01552">
    <property type="entry name" value="phd_fam"/>
    <property type="match status" value="1"/>
</dbReference>
<comment type="similarity">
    <text evidence="1">Belongs to the phD/YefM antitoxin family.</text>
</comment>
<dbReference type="InterPro" id="IPR006442">
    <property type="entry name" value="Antitoxin_Phd/YefM"/>
</dbReference>
<evidence type="ECO:0000256" key="1">
    <source>
        <dbReference type="ARBA" id="ARBA00009981"/>
    </source>
</evidence>
<evidence type="ECO:0008006" key="3">
    <source>
        <dbReference type="Google" id="ProtNLM"/>
    </source>
</evidence>
<reference evidence="2" key="1">
    <citation type="journal article" date="2014" name="Front. Microbiol.">
        <title>High frequency of phylogenetically diverse reductive dehalogenase-homologous genes in deep subseafloor sedimentary metagenomes.</title>
        <authorList>
            <person name="Kawai M."/>
            <person name="Futagami T."/>
            <person name="Toyoda A."/>
            <person name="Takaki Y."/>
            <person name="Nishi S."/>
            <person name="Hori S."/>
            <person name="Arai W."/>
            <person name="Tsubouchi T."/>
            <person name="Morono Y."/>
            <person name="Uchiyama I."/>
            <person name="Ito T."/>
            <person name="Fujiyama A."/>
            <person name="Inagaki F."/>
            <person name="Takami H."/>
        </authorList>
    </citation>
    <scope>NUCLEOTIDE SEQUENCE</scope>
    <source>
        <strain evidence="2">Expedition CK06-06</strain>
    </source>
</reference>
<proteinExistence type="inferred from homology"/>
<protein>
    <recommendedName>
        <fullName evidence="3">Antitoxin</fullName>
    </recommendedName>
</protein>
<dbReference type="Pfam" id="PF02604">
    <property type="entry name" value="PhdYeFM_antitox"/>
    <property type="match status" value="1"/>
</dbReference>
<dbReference type="AlphaFoldDB" id="X0WHI1"/>
<comment type="caution">
    <text evidence="2">The sequence shown here is derived from an EMBL/GenBank/DDBJ whole genome shotgun (WGS) entry which is preliminary data.</text>
</comment>
<accession>X0WHI1</accession>
<dbReference type="InterPro" id="IPR036165">
    <property type="entry name" value="YefM-like_sf"/>
</dbReference>
<gene>
    <name evidence="2" type="ORF">S01H1_73622</name>
</gene>